<dbReference type="NCBIfam" id="TIGR03473">
    <property type="entry name" value="HpnK"/>
    <property type="match status" value="1"/>
</dbReference>
<comment type="caution">
    <text evidence="6">The sequence shown here is derived from an EMBL/GenBank/DDBJ whole genome shotgun (WGS) entry which is preliminary data.</text>
</comment>
<keyword evidence="4" id="KW-0460">Magnesium</keyword>
<evidence type="ECO:0000256" key="2">
    <source>
        <dbReference type="ARBA" id="ARBA00022723"/>
    </source>
</evidence>
<evidence type="ECO:0000256" key="3">
    <source>
        <dbReference type="ARBA" id="ARBA00022801"/>
    </source>
</evidence>
<gene>
    <name evidence="6" type="ORF">GGR38_002432</name>
</gene>
<dbReference type="GO" id="GO:0046872">
    <property type="term" value="F:metal ion binding"/>
    <property type="evidence" value="ECO:0007669"/>
    <property type="project" value="UniProtKB-KW"/>
</dbReference>
<dbReference type="SUPFAM" id="SSF88713">
    <property type="entry name" value="Glycoside hydrolase/deacetylase"/>
    <property type="match status" value="1"/>
</dbReference>
<evidence type="ECO:0000256" key="1">
    <source>
        <dbReference type="ARBA" id="ARBA00001946"/>
    </source>
</evidence>
<dbReference type="Proteomes" id="UP000548867">
    <property type="component" value="Unassembled WGS sequence"/>
</dbReference>
<sequence>MTIRRLVVTADDFGAALAVNEAVERAHTQGILTAASLMVSGEAAQDAAARARRLPGLGVGLHVVLADGRPVLPPERVSALVGPDGWFHESMVRTAFAIALSPVARAQMRAEVAAQFAAFAATGLALDHVNAHKHFHLHPMIAAAIIEEGRRHGLPAIRMPAQAGTGMIEHWARFLGARWRKSGLATNDNVTGLTQTGAFTAERMAAALADLPEGLTELYTHPATQDAYPGSAPGYQYRAELAALTDPGVIAALRASGVETGPFARFSGRAAA</sequence>
<keyword evidence="3" id="KW-0378">Hydrolase</keyword>
<dbReference type="EMBL" id="JACIDX010000008">
    <property type="protein sequence ID" value="MBB3955478.1"/>
    <property type="molecule type" value="Genomic_DNA"/>
</dbReference>
<dbReference type="PANTHER" id="PTHR31609:SF1">
    <property type="entry name" value="CARBOHYDRATE DEACETYLASE"/>
    <property type="match status" value="1"/>
</dbReference>
<dbReference type="InterPro" id="IPR011330">
    <property type="entry name" value="Glyco_hydro/deAcase_b/a-brl"/>
</dbReference>
<dbReference type="InterPro" id="IPR017836">
    <property type="entry name" value="Hopanoid_biosynth-assoc_HpnK"/>
</dbReference>
<evidence type="ECO:0000256" key="4">
    <source>
        <dbReference type="ARBA" id="ARBA00022842"/>
    </source>
</evidence>
<reference evidence="6 7" key="1">
    <citation type="submission" date="2020-08" db="EMBL/GenBank/DDBJ databases">
        <title>Genomic Encyclopedia of Type Strains, Phase IV (KMG-IV): sequencing the most valuable type-strain genomes for metagenomic binning, comparative biology and taxonomic classification.</title>
        <authorList>
            <person name="Goeker M."/>
        </authorList>
    </citation>
    <scope>NUCLEOTIDE SEQUENCE [LARGE SCALE GENOMIC DNA]</scope>
    <source>
        <strain evidence="6 7">DSM 27057</strain>
    </source>
</reference>
<organism evidence="6 7">
    <name type="scientific">Novosphingobium sediminicola</name>
    <dbReference type="NCBI Taxonomy" id="563162"/>
    <lineage>
        <taxon>Bacteria</taxon>
        <taxon>Pseudomonadati</taxon>
        <taxon>Pseudomonadota</taxon>
        <taxon>Alphaproteobacteria</taxon>
        <taxon>Sphingomonadales</taxon>
        <taxon>Sphingomonadaceae</taxon>
        <taxon>Novosphingobium</taxon>
    </lineage>
</organism>
<dbReference type="GO" id="GO:0019213">
    <property type="term" value="F:deacetylase activity"/>
    <property type="evidence" value="ECO:0007669"/>
    <property type="project" value="TreeGrafter"/>
</dbReference>
<dbReference type="Pfam" id="PF04794">
    <property type="entry name" value="YdjC"/>
    <property type="match status" value="1"/>
</dbReference>
<keyword evidence="2" id="KW-0479">Metal-binding</keyword>
<dbReference type="InterPro" id="IPR006879">
    <property type="entry name" value="YdjC-like"/>
</dbReference>
<keyword evidence="5" id="KW-0119">Carbohydrate metabolism</keyword>
<evidence type="ECO:0000313" key="6">
    <source>
        <dbReference type="EMBL" id="MBB3955478.1"/>
    </source>
</evidence>
<dbReference type="GO" id="GO:0016787">
    <property type="term" value="F:hydrolase activity"/>
    <property type="evidence" value="ECO:0007669"/>
    <property type="project" value="UniProtKB-KW"/>
</dbReference>
<evidence type="ECO:0000256" key="5">
    <source>
        <dbReference type="ARBA" id="ARBA00023277"/>
    </source>
</evidence>
<dbReference type="RefSeq" id="WP_221227083.1">
    <property type="nucleotide sequence ID" value="NZ_JACIDX010000008.1"/>
</dbReference>
<proteinExistence type="predicted"/>
<protein>
    <submittedName>
        <fullName evidence="6">Hopanoid biosynthesis associated protein HpnK</fullName>
    </submittedName>
</protein>
<dbReference type="PANTHER" id="PTHR31609">
    <property type="entry name" value="YDJC DEACETYLASE FAMILY MEMBER"/>
    <property type="match status" value="1"/>
</dbReference>
<comment type="cofactor">
    <cofactor evidence="1">
        <name>Mg(2+)</name>
        <dbReference type="ChEBI" id="CHEBI:18420"/>
    </cofactor>
</comment>
<dbReference type="AlphaFoldDB" id="A0A7W6CJ99"/>
<name>A0A7W6CJ99_9SPHN</name>
<dbReference type="GO" id="GO:0005975">
    <property type="term" value="P:carbohydrate metabolic process"/>
    <property type="evidence" value="ECO:0007669"/>
    <property type="project" value="InterPro"/>
</dbReference>
<accession>A0A7W6CJ99</accession>
<keyword evidence="7" id="KW-1185">Reference proteome</keyword>
<dbReference type="Gene3D" id="3.20.20.370">
    <property type="entry name" value="Glycoside hydrolase/deacetylase"/>
    <property type="match status" value="1"/>
</dbReference>
<evidence type="ECO:0000313" key="7">
    <source>
        <dbReference type="Proteomes" id="UP000548867"/>
    </source>
</evidence>